<name>A0ABR3G7U9_9PEZI</name>
<evidence type="ECO:0000256" key="8">
    <source>
        <dbReference type="ARBA" id="ARBA00022878"/>
    </source>
</evidence>
<dbReference type="NCBIfam" id="TIGR01266">
    <property type="entry name" value="fum_ac_acetase"/>
    <property type="match status" value="1"/>
</dbReference>
<comment type="caution">
    <text evidence="13">The sequence shown here is derived from an EMBL/GenBank/DDBJ whole genome shotgun (WGS) entry which is preliminary data.</text>
</comment>
<evidence type="ECO:0000256" key="1">
    <source>
        <dbReference type="ARBA" id="ARBA00004782"/>
    </source>
</evidence>
<dbReference type="InterPro" id="IPR005959">
    <property type="entry name" value="Fumarylacetoacetase"/>
</dbReference>
<reference evidence="13 14" key="1">
    <citation type="submission" date="2024-02" db="EMBL/GenBank/DDBJ databases">
        <title>Discinaceae phylogenomics.</title>
        <authorList>
            <person name="Dirks A.C."/>
            <person name="James T.Y."/>
        </authorList>
    </citation>
    <scope>NUCLEOTIDE SEQUENCE [LARGE SCALE GENOMIC DNA]</scope>
    <source>
        <strain evidence="13 14">ACD0624</strain>
    </source>
</reference>
<feature type="domain" description="Fumarylacetoacetase-like C-terminal" evidence="11">
    <location>
        <begin position="141"/>
        <end position="415"/>
    </location>
</feature>
<evidence type="ECO:0000256" key="7">
    <source>
        <dbReference type="ARBA" id="ARBA00022842"/>
    </source>
</evidence>
<dbReference type="Gene3D" id="2.30.30.230">
    <property type="entry name" value="Fumarylacetoacetase, N-terminal domain"/>
    <property type="match status" value="1"/>
</dbReference>
<dbReference type="EC" id="3.7.1.2" evidence="3 10"/>
<dbReference type="Gene3D" id="3.90.850.10">
    <property type="entry name" value="Fumarylacetoacetase-like, C-terminal domain"/>
    <property type="match status" value="1"/>
</dbReference>
<keyword evidence="9 10" id="KW-0585">Phenylalanine catabolism</keyword>
<sequence length="446" mass="48783">MSFDTLLTRSESWLPVSPDSHFGLDNIPFGIISTRSDRTPRPAVAIGAKALDLAVFAANGGFSSLPQFTETTVFTTETSLNAFAALGRKKHTAVRYYLQEVLEINTQYPQKLKTNVALQSICLHDLTDVRMHLPLQIGNYTDFYAGKNHAYNVGVLFRGPENALQPNYEHMPIGYHGRASSVVVSGTTIRRPRGQILEDPKAAVRKSIFTATKQLDYELELAVFVARNTKIGESVDVNEAAEFLFGVVLMNDWSARDIQGWEYVPLGPFTSKSFATSISPWVVLIEALEPFRAIPLPRTTDIPLHPYLQEREQYNVYNIDLSISLSTPCGATHTLSKTSSSNLLYSFPQLLAHHSITGCPLRTGDLLGTGTISGTDAESLGSLLEVTKNGTSSLVLQDDGERVFLEDGDEVIMEGYCGRGVGFGSVSGLVLPAWTDTDTGRVAKVS</sequence>
<evidence type="ECO:0000256" key="5">
    <source>
        <dbReference type="ARBA" id="ARBA00022801"/>
    </source>
</evidence>
<evidence type="ECO:0000313" key="13">
    <source>
        <dbReference type="EMBL" id="KAL0632029.1"/>
    </source>
</evidence>
<dbReference type="InterPro" id="IPR015377">
    <property type="entry name" value="Fumarylacetoacetase_N"/>
</dbReference>
<evidence type="ECO:0000259" key="12">
    <source>
        <dbReference type="Pfam" id="PF09298"/>
    </source>
</evidence>
<keyword evidence="7 10" id="KW-0460">Magnesium</keyword>
<dbReference type="InterPro" id="IPR036462">
    <property type="entry name" value="Fumarylacetoacetase_N_sf"/>
</dbReference>
<evidence type="ECO:0000256" key="9">
    <source>
        <dbReference type="ARBA" id="ARBA00023232"/>
    </source>
</evidence>
<evidence type="ECO:0000256" key="2">
    <source>
        <dbReference type="ARBA" id="ARBA00010211"/>
    </source>
</evidence>
<evidence type="ECO:0000256" key="10">
    <source>
        <dbReference type="RuleBase" id="RU366008"/>
    </source>
</evidence>
<evidence type="ECO:0000313" key="14">
    <source>
        <dbReference type="Proteomes" id="UP001447188"/>
    </source>
</evidence>
<keyword evidence="4 10" id="KW-0479">Metal-binding</keyword>
<gene>
    <name evidence="13" type="ORF">Q9L58_009118</name>
</gene>
<dbReference type="Pfam" id="PF01557">
    <property type="entry name" value="FAA_hydrolase"/>
    <property type="match status" value="1"/>
</dbReference>
<dbReference type="SUPFAM" id="SSF56529">
    <property type="entry name" value="FAH"/>
    <property type="match status" value="1"/>
</dbReference>
<keyword evidence="5 10" id="KW-0378">Hydrolase</keyword>
<protein>
    <recommendedName>
        <fullName evidence="3 10">Fumarylacetoacetase</fullName>
        <ecNumber evidence="3 10">3.7.1.2</ecNumber>
    </recommendedName>
    <alternativeName>
        <fullName evidence="10">Fumarylacetoacetate hydrolase</fullName>
    </alternativeName>
</protein>
<comment type="catalytic activity">
    <reaction evidence="10">
        <text>4-fumarylacetoacetate + H2O = acetoacetate + fumarate + H(+)</text>
        <dbReference type="Rhea" id="RHEA:10244"/>
        <dbReference type="ChEBI" id="CHEBI:13705"/>
        <dbReference type="ChEBI" id="CHEBI:15377"/>
        <dbReference type="ChEBI" id="CHEBI:15378"/>
        <dbReference type="ChEBI" id="CHEBI:18034"/>
        <dbReference type="ChEBI" id="CHEBI:29806"/>
        <dbReference type="EC" id="3.7.1.2"/>
    </reaction>
</comment>
<dbReference type="PANTHER" id="PTHR43069:SF2">
    <property type="entry name" value="FUMARYLACETOACETASE"/>
    <property type="match status" value="1"/>
</dbReference>
<feature type="domain" description="Fumarylacetoacetase N-terminal" evidence="12">
    <location>
        <begin position="26"/>
        <end position="134"/>
    </location>
</feature>
<dbReference type="EMBL" id="JBBBZM010000193">
    <property type="protein sequence ID" value="KAL0632029.1"/>
    <property type="molecule type" value="Genomic_DNA"/>
</dbReference>
<dbReference type="InterPro" id="IPR011234">
    <property type="entry name" value="Fumarylacetoacetase-like_C"/>
</dbReference>
<comment type="similarity">
    <text evidence="2 10">Belongs to the FAH family.</text>
</comment>
<comment type="cofactor">
    <cofactor evidence="10">
        <name>Mg(2+)</name>
        <dbReference type="ChEBI" id="CHEBI:18420"/>
    </cofactor>
    <cofactor evidence="10">
        <name>Ca(2+)</name>
        <dbReference type="ChEBI" id="CHEBI:29108"/>
    </cofactor>
</comment>
<evidence type="ECO:0000256" key="3">
    <source>
        <dbReference type="ARBA" id="ARBA00012094"/>
    </source>
</evidence>
<dbReference type="SUPFAM" id="SSF63433">
    <property type="entry name" value="Fumarylacetoacetate hydrolase, FAH, N-terminal domain"/>
    <property type="match status" value="1"/>
</dbReference>
<evidence type="ECO:0000259" key="11">
    <source>
        <dbReference type="Pfam" id="PF01557"/>
    </source>
</evidence>
<organism evidence="13 14">
    <name type="scientific">Discina gigas</name>
    <dbReference type="NCBI Taxonomy" id="1032678"/>
    <lineage>
        <taxon>Eukaryota</taxon>
        <taxon>Fungi</taxon>
        <taxon>Dikarya</taxon>
        <taxon>Ascomycota</taxon>
        <taxon>Pezizomycotina</taxon>
        <taxon>Pezizomycetes</taxon>
        <taxon>Pezizales</taxon>
        <taxon>Discinaceae</taxon>
        <taxon>Discina</taxon>
    </lineage>
</organism>
<accession>A0ABR3G7U9</accession>
<comment type="pathway">
    <text evidence="1 10">Amino-acid degradation; L-phenylalanine degradation; acetoacetate and fumarate from L-phenylalanine: step 6/6.</text>
</comment>
<dbReference type="Proteomes" id="UP001447188">
    <property type="component" value="Unassembled WGS sequence"/>
</dbReference>
<dbReference type="PANTHER" id="PTHR43069">
    <property type="entry name" value="FUMARYLACETOACETASE"/>
    <property type="match status" value="1"/>
</dbReference>
<keyword evidence="6 10" id="KW-0106">Calcium</keyword>
<proteinExistence type="inferred from homology"/>
<evidence type="ECO:0000256" key="4">
    <source>
        <dbReference type="ARBA" id="ARBA00022723"/>
    </source>
</evidence>
<dbReference type="InterPro" id="IPR036663">
    <property type="entry name" value="Fumarylacetoacetase_C_sf"/>
</dbReference>
<keyword evidence="8 10" id="KW-0828">Tyrosine catabolism</keyword>
<keyword evidence="14" id="KW-1185">Reference proteome</keyword>
<evidence type="ECO:0000256" key="6">
    <source>
        <dbReference type="ARBA" id="ARBA00022837"/>
    </source>
</evidence>
<dbReference type="Pfam" id="PF09298">
    <property type="entry name" value="FAA_hydrolase_N"/>
    <property type="match status" value="1"/>
</dbReference>